<evidence type="ECO:0000256" key="1">
    <source>
        <dbReference type="SAM" id="MobiDB-lite"/>
    </source>
</evidence>
<name>A0A6H5IL02_9HYME</name>
<dbReference type="AlphaFoldDB" id="A0A6H5IL02"/>
<organism evidence="3 4">
    <name type="scientific">Trichogramma brassicae</name>
    <dbReference type="NCBI Taxonomy" id="86971"/>
    <lineage>
        <taxon>Eukaryota</taxon>
        <taxon>Metazoa</taxon>
        <taxon>Ecdysozoa</taxon>
        <taxon>Arthropoda</taxon>
        <taxon>Hexapoda</taxon>
        <taxon>Insecta</taxon>
        <taxon>Pterygota</taxon>
        <taxon>Neoptera</taxon>
        <taxon>Endopterygota</taxon>
        <taxon>Hymenoptera</taxon>
        <taxon>Apocrita</taxon>
        <taxon>Proctotrupomorpha</taxon>
        <taxon>Chalcidoidea</taxon>
        <taxon>Trichogrammatidae</taxon>
        <taxon>Trichogramma</taxon>
    </lineage>
</organism>
<reference evidence="3 4" key="1">
    <citation type="submission" date="2020-02" db="EMBL/GenBank/DDBJ databases">
        <authorList>
            <person name="Ferguson B K."/>
        </authorList>
    </citation>
    <scope>NUCLEOTIDE SEQUENCE [LARGE SCALE GENOMIC DNA]</scope>
</reference>
<feature type="region of interest" description="Disordered" evidence="1">
    <location>
        <begin position="183"/>
        <end position="211"/>
    </location>
</feature>
<dbReference type="EMBL" id="CADCXV010000889">
    <property type="protein sequence ID" value="CAB0038079.1"/>
    <property type="molecule type" value="Genomic_DNA"/>
</dbReference>
<dbReference type="OrthoDB" id="7760819at2759"/>
<protein>
    <recommendedName>
        <fullName evidence="2">Integrase zinc-binding domain-containing protein</fullName>
    </recommendedName>
</protein>
<dbReference type="FunFam" id="1.10.340.70:FF:000001">
    <property type="entry name" value="Retrovirus-related Pol polyprotein from transposon gypsy-like Protein"/>
    <property type="match status" value="1"/>
</dbReference>
<gene>
    <name evidence="3" type="ORF">TBRA_LOCUS9873</name>
</gene>
<sequence>MMPPEATPQQQSTPPRLILMDITKPLVEEIKEEQQKDPAHTYIAKQCVLGRSQRYRIAEEGLWYFDQRQDKWKLSVPKDAKPRVLHDFHDAAGHPEEDETYRAISNRFYWPNIQKDVRNHVKLCRISGKKSKTSSADIRPHQPKEPWNTIAVDFMGPFSHHCKKKKIHLSLYRPLQSLDRSLPDGHIRYSETSRGGTGRPRRFPGRLPPSRPRADAWNPVVLYPFLASQTPSIECAYSLSA</sequence>
<evidence type="ECO:0000313" key="4">
    <source>
        <dbReference type="Proteomes" id="UP000479190"/>
    </source>
</evidence>
<accession>A0A6H5IL02</accession>
<dbReference type="InterPro" id="IPR052160">
    <property type="entry name" value="Gypsy_RT_Integrase-like"/>
</dbReference>
<dbReference type="Gene3D" id="1.10.340.70">
    <property type="match status" value="1"/>
</dbReference>
<dbReference type="Proteomes" id="UP000479190">
    <property type="component" value="Unassembled WGS sequence"/>
</dbReference>
<proteinExistence type="predicted"/>
<keyword evidence="4" id="KW-1185">Reference proteome</keyword>
<evidence type="ECO:0000259" key="2">
    <source>
        <dbReference type="Pfam" id="PF17921"/>
    </source>
</evidence>
<dbReference type="PANTHER" id="PTHR47266">
    <property type="entry name" value="ENDONUCLEASE-RELATED"/>
    <property type="match status" value="1"/>
</dbReference>
<dbReference type="InterPro" id="IPR041588">
    <property type="entry name" value="Integrase_H2C2"/>
</dbReference>
<evidence type="ECO:0000313" key="3">
    <source>
        <dbReference type="EMBL" id="CAB0038079.1"/>
    </source>
</evidence>
<feature type="domain" description="Integrase zinc-binding" evidence="2">
    <location>
        <begin position="76"/>
        <end position="125"/>
    </location>
</feature>
<dbReference type="Pfam" id="PF17921">
    <property type="entry name" value="Integrase_H2C2"/>
    <property type="match status" value="1"/>
</dbReference>